<feature type="region of interest" description="Disordered" evidence="1">
    <location>
        <begin position="39"/>
        <end position="270"/>
    </location>
</feature>
<evidence type="ECO:0000313" key="2">
    <source>
        <dbReference type="EMBL" id="VDP00140.1"/>
    </source>
</evidence>
<accession>A0A3P8AA22</accession>
<feature type="compositionally biased region" description="Low complexity" evidence="1">
    <location>
        <begin position="132"/>
        <end position="146"/>
    </location>
</feature>
<sequence length="270" mass="29178">MELAADEQAAIEAAEKKLKIASTTTAGRVAATKSRKLAMETKPDPMGRRIVPTVDADMMKKVEGNKKKRNKTENDLNEGNELDNTFEANDEENDGNDEPKPLAQRLGASEKTDVQKTATTRGRGKGRTVPTSRPKLLKSSSPSEYSSDIKGKNVGGNAKRKQSSRMPWESGSDTEDSESQVSIDSDNDYISPISGGPVDRVRREKAAATKYVFDNDSSSNEDNEQEENFQVVDHGQGNKEIDIPIVSEIPDTKSSSIPSSSGGGASVKAE</sequence>
<dbReference type="EMBL" id="UZAI01007750">
    <property type="protein sequence ID" value="VDP00140.1"/>
    <property type="molecule type" value="Genomic_DNA"/>
</dbReference>
<dbReference type="Proteomes" id="UP000277204">
    <property type="component" value="Unassembled WGS sequence"/>
</dbReference>
<evidence type="ECO:0000256" key="1">
    <source>
        <dbReference type="SAM" id="MobiDB-lite"/>
    </source>
</evidence>
<protein>
    <submittedName>
        <fullName evidence="2">Uncharacterized protein</fullName>
    </submittedName>
</protein>
<dbReference type="AlphaFoldDB" id="A0A3P8AA22"/>
<proteinExistence type="predicted"/>
<gene>
    <name evidence="2" type="ORF">SMRZ_LOCUS12393</name>
</gene>
<keyword evidence="3" id="KW-1185">Reference proteome</keyword>
<evidence type="ECO:0000313" key="3">
    <source>
        <dbReference type="Proteomes" id="UP000277204"/>
    </source>
</evidence>
<organism evidence="2 3">
    <name type="scientific">Schistosoma margrebowiei</name>
    <dbReference type="NCBI Taxonomy" id="48269"/>
    <lineage>
        <taxon>Eukaryota</taxon>
        <taxon>Metazoa</taxon>
        <taxon>Spiralia</taxon>
        <taxon>Lophotrochozoa</taxon>
        <taxon>Platyhelminthes</taxon>
        <taxon>Trematoda</taxon>
        <taxon>Digenea</taxon>
        <taxon>Strigeidida</taxon>
        <taxon>Schistosomatoidea</taxon>
        <taxon>Schistosomatidae</taxon>
        <taxon>Schistosoma</taxon>
    </lineage>
</organism>
<reference evidence="2 3" key="1">
    <citation type="submission" date="2018-11" db="EMBL/GenBank/DDBJ databases">
        <authorList>
            <consortium name="Pathogen Informatics"/>
        </authorList>
    </citation>
    <scope>NUCLEOTIDE SEQUENCE [LARGE SCALE GENOMIC DNA]</scope>
    <source>
        <strain evidence="2 3">Zambia</strain>
    </source>
</reference>
<feature type="compositionally biased region" description="Gly residues" evidence="1">
    <location>
        <begin position="261"/>
        <end position="270"/>
    </location>
</feature>
<name>A0A3P8AA22_9TREM</name>